<evidence type="ECO:0000256" key="8">
    <source>
        <dbReference type="ARBA" id="ARBA00023316"/>
    </source>
</evidence>
<dbReference type="SUPFAM" id="SSF141523">
    <property type="entry name" value="L,D-transpeptidase catalytic domain-like"/>
    <property type="match status" value="1"/>
</dbReference>
<protein>
    <submittedName>
        <fullName evidence="12">L,D-transpeptidase family protein</fullName>
    </submittedName>
</protein>
<dbReference type="AlphaFoldDB" id="A0A5P9JW79"/>
<organism evidence="12 13">
    <name type="scientific">Microvirga thermotolerans</name>
    <dbReference type="NCBI Taxonomy" id="2651334"/>
    <lineage>
        <taxon>Bacteria</taxon>
        <taxon>Pseudomonadati</taxon>
        <taxon>Pseudomonadota</taxon>
        <taxon>Alphaproteobacteria</taxon>
        <taxon>Hyphomicrobiales</taxon>
        <taxon>Methylobacteriaceae</taxon>
        <taxon>Microvirga</taxon>
    </lineage>
</organism>
<evidence type="ECO:0000256" key="4">
    <source>
        <dbReference type="ARBA" id="ARBA00022679"/>
    </source>
</evidence>
<reference evidence="12 13" key="1">
    <citation type="submission" date="2019-10" db="EMBL/GenBank/DDBJ databases">
        <title>Isolation, Identification of Microvirga thermotolerans HR1, a novel thermophilic bacterium and Comparative Genomics of the genus Microvirga.</title>
        <authorList>
            <person name="Li J."/>
            <person name="Zhang W."/>
            <person name="Lin M."/>
            <person name="Wang J."/>
        </authorList>
    </citation>
    <scope>NUCLEOTIDE SEQUENCE [LARGE SCALE GENOMIC DNA]</scope>
    <source>
        <strain evidence="12 13">HR1</strain>
    </source>
</reference>
<keyword evidence="4" id="KW-0808">Transferase</keyword>
<dbReference type="RefSeq" id="WP_152585335.1">
    <property type="nucleotide sequence ID" value="NZ_CP045423.1"/>
</dbReference>
<dbReference type="KEGG" id="mico:GDR74_05365"/>
<keyword evidence="5" id="KW-0378">Hydrolase</keyword>
<dbReference type="GO" id="GO:0018104">
    <property type="term" value="P:peptidoglycan-protein cross-linking"/>
    <property type="evidence" value="ECO:0007669"/>
    <property type="project" value="TreeGrafter"/>
</dbReference>
<evidence type="ECO:0000313" key="13">
    <source>
        <dbReference type="Proteomes" id="UP000325614"/>
    </source>
</evidence>
<keyword evidence="13" id="KW-1185">Reference proteome</keyword>
<feature type="signal peptide" evidence="10">
    <location>
        <begin position="1"/>
        <end position="22"/>
    </location>
</feature>
<keyword evidence="7 9" id="KW-0573">Peptidoglycan synthesis</keyword>
<evidence type="ECO:0000256" key="10">
    <source>
        <dbReference type="SAM" id="SignalP"/>
    </source>
</evidence>
<dbReference type="GO" id="GO:0005576">
    <property type="term" value="C:extracellular region"/>
    <property type="evidence" value="ECO:0007669"/>
    <property type="project" value="TreeGrafter"/>
</dbReference>
<feature type="active site" description="Proton donor/acceptor" evidence="9">
    <location>
        <position position="211"/>
    </location>
</feature>
<dbReference type="GO" id="GO:0016757">
    <property type="term" value="F:glycosyltransferase activity"/>
    <property type="evidence" value="ECO:0007669"/>
    <property type="project" value="UniProtKB-KW"/>
</dbReference>
<evidence type="ECO:0000256" key="6">
    <source>
        <dbReference type="ARBA" id="ARBA00022960"/>
    </source>
</evidence>
<dbReference type="Pfam" id="PF03734">
    <property type="entry name" value="YkuD"/>
    <property type="match status" value="1"/>
</dbReference>
<evidence type="ECO:0000256" key="2">
    <source>
        <dbReference type="ARBA" id="ARBA00005992"/>
    </source>
</evidence>
<keyword evidence="3" id="KW-0328">Glycosyltransferase</keyword>
<evidence type="ECO:0000256" key="3">
    <source>
        <dbReference type="ARBA" id="ARBA00022676"/>
    </source>
</evidence>
<dbReference type="InterPro" id="IPR005490">
    <property type="entry name" value="LD_TPept_cat_dom"/>
</dbReference>
<dbReference type="CDD" id="cd16913">
    <property type="entry name" value="YkuD_like"/>
    <property type="match status" value="1"/>
</dbReference>
<dbReference type="FunFam" id="2.40.440.10:FF:000002">
    <property type="entry name" value="L,D-transpeptidase ErfK/SrfK"/>
    <property type="match status" value="1"/>
</dbReference>
<feature type="active site" description="Nucleophile" evidence="9">
    <location>
        <position position="227"/>
    </location>
</feature>
<dbReference type="GO" id="GO:0071555">
    <property type="term" value="P:cell wall organization"/>
    <property type="evidence" value="ECO:0007669"/>
    <property type="project" value="UniProtKB-UniRule"/>
</dbReference>
<dbReference type="Gene3D" id="2.40.440.10">
    <property type="entry name" value="L,D-transpeptidase catalytic domain-like"/>
    <property type="match status" value="1"/>
</dbReference>
<sequence length="251" mass="27814">MRLLLPCTAALVSLLASSAAFAQPVGYYAAPRDVYGNVLVVPNYGYPPGYPQDGYRETYPSVTRPAPRARAYRNDPMVEYAYGAAAALPGDLEHGYDDSLDYAIKPQYERQIVAYNGREKPGTIIIDTPNRFLYLVQPGGRAIRYGIGVGRPGFEWAGRKTVSMKREWPDWRPPAEMLRRRPDLPKYMPGGPDNPLGARALYLGSSLYRIHGTNEPHTIGQAVSSGCIRMLNRDVIDLYNRVPVGAPVIVI</sequence>
<dbReference type="PROSITE" id="PS52029">
    <property type="entry name" value="LD_TPASE"/>
    <property type="match status" value="1"/>
</dbReference>
<evidence type="ECO:0000256" key="7">
    <source>
        <dbReference type="ARBA" id="ARBA00022984"/>
    </source>
</evidence>
<dbReference type="InterPro" id="IPR038063">
    <property type="entry name" value="Transpep_catalytic_dom"/>
</dbReference>
<name>A0A5P9JW79_9HYPH</name>
<keyword evidence="10" id="KW-0732">Signal</keyword>
<feature type="domain" description="L,D-TPase catalytic" evidence="11">
    <location>
        <begin position="122"/>
        <end position="251"/>
    </location>
</feature>
<dbReference type="UniPathway" id="UPA00219"/>
<dbReference type="GO" id="GO:0071972">
    <property type="term" value="F:peptidoglycan L,D-transpeptidase activity"/>
    <property type="evidence" value="ECO:0007669"/>
    <property type="project" value="TreeGrafter"/>
</dbReference>
<dbReference type="PANTHER" id="PTHR30582">
    <property type="entry name" value="L,D-TRANSPEPTIDASE"/>
    <property type="match status" value="1"/>
</dbReference>
<evidence type="ECO:0000256" key="1">
    <source>
        <dbReference type="ARBA" id="ARBA00004752"/>
    </source>
</evidence>
<evidence type="ECO:0000313" key="12">
    <source>
        <dbReference type="EMBL" id="QFU15690.1"/>
    </source>
</evidence>
<gene>
    <name evidence="12" type="ORF">GDR74_05365</name>
</gene>
<evidence type="ECO:0000259" key="11">
    <source>
        <dbReference type="PROSITE" id="PS52029"/>
    </source>
</evidence>
<dbReference type="Proteomes" id="UP000325614">
    <property type="component" value="Chromosome"/>
</dbReference>
<dbReference type="GO" id="GO:0008360">
    <property type="term" value="P:regulation of cell shape"/>
    <property type="evidence" value="ECO:0007669"/>
    <property type="project" value="UniProtKB-UniRule"/>
</dbReference>
<keyword evidence="8 9" id="KW-0961">Cell wall biogenesis/degradation</keyword>
<dbReference type="EMBL" id="CP045423">
    <property type="protein sequence ID" value="QFU15690.1"/>
    <property type="molecule type" value="Genomic_DNA"/>
</dbReference>
<keyword evidence="6 9" id="KW-0133">Cell shape</keyword>
<evidence type="ECO:0000256" key="9">
    <source>
        <dbReference type="PROSITE-ProRule" id="PRU01373"/>
    </source>
</evidence>
<evidence type="ECO:0000256" key="5">
    <source>
        <dbReference type="ARBA" id="ARBA00022801"/>
    </source>
</evidence>
<dbReference type="InterPro" id="IPR050979">
    <property type="entry name" value="LD-transpeptidase"/>
</dbReference>
<comment type="similarity">
    <text evidence="2">Belongs to the YkuD family.</text>
</comment>
<proteinExistence type="inferred from homology"/>
<dbReference type="PANTHER" id="PTHR30582:SF24">
    <property type="entry name" value="L,D-TRANSPEPTIDASE ERFK_SRFK-RELATED"/>
    <property type="match status" value="1"/>
</dbReference>
<feature type="chain" id="PRO_5024835767" evidence="10">
    <location>
        <begin position="23"/>
        <end position="251"/>
    </location>
</feature>
<accession>A0A5P9JW79</accession>
<comment type="pathway">
    <text evidence="1 9">Cell wall biogenesis; peptidoglycan biosynthesis.</text>
</comment>